<dbReference type="InterPro" id="IPR026591">
    <property type="entry name" value="Sirtuin_cat_small_dom_sf"/>
</dbReference>
<evidence type="ECO:0000313" key="7">
    <source>
        <dbReference type="Proteomes" id="UP000323671"/>
    </source>
</evidence>
<dbReference type="InterPro" id="IPR050134">
    <property type="entry name" value="NAD-dep_sirtuin_deacylases"/>
</dbReference>
<keyword evidence="7" id="KW-1185">Reference proteome</keyword>
<organism evidence="6 7">
    <name type="scientific">Oryzomicrobium terrae</name>
    <dbReference type="NCBI Taxonomy" id="1735038"/>
    <lineage>
        <taxon>Bacteria</taxon>
        <taxon>Pseudomonadati</taxon>
        <taxon>Pseudomonadota</taxon>
        <taxon>Betaproteobacteria</taxon>
        <taxon>Rhodocyclales</taxon>
        <taxon>Rhodocyclaceae</taxon>
        <taxon>Oryzomicrobium</taxon>
    </lineage>
</organism>
<dbReference type="EC" id="2.3.1.286" evidence="1"/>
<keyword evidence="3" id="KW-0520">NAD</keyword>
<gene>
    <name evidence="6" type="ORF">OTERR_22270</name>
</gene>
<feature type="binding site" evidence="4">
    <location>
        <position position="149"/>
    </location>
    <ligand>
        <name>Zn(2+)</name>
        <dbReference type="ChEBI" id="CHEBI:29105"/>
    </ligand>
</feature>
<dbReference type="InterPro" id="IPR003000">
    <property type="entry name" value="Sirtuin"/>
</dbReference>
<dbReference type="RefSeq" id="WP_149425820.1">
    <property type="nucleotide sequence ID" value="NZ_CP022579.1"/>
</dbReference>
<evidence type="ECO:0000256" key="4">
    <source>
        <dbReference type="PROSITE-ProRule" id="PRU00236"/>
    </source>
</evidence>
<dbReference type="AlphaFoldDB" id="A0A5C1E9Z2"/>
<accession>A0A5C1E9Z2</accession>
<evidence type="ECO:0000256" key="1">
    <source>
        <dbReference type="ARBA" id="ARBA00012928"/>
    </source>
</evidence>
<dbReference type="GO" id="GO:0070403">
    <property type="term" value="F:NAD+ binding"/>
    <property type="evidence" value="ECO:0007669"/>
    <property type="project" value="InterPro"/>
</dbReference>
<dbReference type="KEGG" id="otr:OTERR_22270"/>
<dbReference type="EMBL" id="CP022579">
    <property type="protein sequence ID" value="QEL65703.1"/>
    <property type="molecule type" value="Genomic_DNA"/>
</dbReference>
<dbReference type="Proteomes" id="UP000323671">
    <property type="component" value="Chromosome"/>
</dbReference>
<feature type="domain" description="Deacetylase sirtuin-type" evidence="5">
    <location>
        <begin position="5"/>
        <end position="280"/>
    </location>
</feature>
<keyword evidence="2" id="KW-0808">Transferase</keyword>
<evidence type="ECO:0000259" key="5">
    <source>
        <dbReference type="PROSITE" id="PS50305"/>
    </source>
</evidence>
<dbReference type="Gene3D" id="3.40.50.1220">
    <property type="entry name" value="TPP-binding domain"/>
    <property type="match status" value="1"/>
</dbReference>
<keyword evidence="4" id="KW-0862">Zinc</keyword>
<feature type="active site" description="Proton acceptor" evidence="4">
    <location>
        <position position="137"/>
    </location>
</feature>
<name>A0A5C1E9Z2_9RHOO</name>
<protein>
    <recommendedName>
        <fullName evidence="1">protein acetyllysine N-acetyltransferase</fullName>
        <ecNumber evidence="1">2.3.1.286</ecNumber>
    </recommendedName>
</protein>
<dbReference type="SUPFAM" id="SSF52467">
    <property type="entry name" value="DHS-like NAD/FAD-binding domain"/>
    <property type="match status" value="1"/>
</dbReference>
<evidence type="ECO:0000256" key="3">
    <source>
        <dbReference type="ARBA" id="ARBA00023027"/>
    </source>
</evidence>
<dbReference type="Gene3D" id="3.30.1600.10">
    <property type="entry name" value="SIR2/SIRT2 'Small Domain"/>
    <property type="match status" value="1"/>
</dbReference>
<feature type="binding site" evidence="4">
    <location>
        <position position="145"/>
    </location>
    <ligand>
        <name>Zn(2+)</name>
        <dbReference type="ChEBI" id="CHEBI:29105"/>
    </ligand>
</feature>
<dbReference type="PANTHER" id="PTHR11085">
    <property type="entry name" value="NAD-DEPENDENT PROTEIN DEACYLASE SIRTUIN-5, MITOCHONDRIAL-RELATED"/>
    <property type="match status" value="1"/>
</dbReference>
<dbReference type="Pfam" id="PF02146">
    <property type="entry name" value="SIR2"/>
    <property type="match status" value="1"/>
</dbReference>
<dbReference type="InterPro" id="IPR029035">
    <property type="entry name" value="DHS-like_NAD/FAD-binding_dom"/>
</dbReference>
<feature type="binding site" evidence="4">
    <location>
        <position position="178"/>
    </location>
    <ligand>
        <name>Zn(2+)</name>
        <dbReference type="ChEBI" id="CHEBI:29105"/>
    </ligand>
</feature>
<reference evidence="6 7" key="1">
    <citation type="submission" date="2017-07" db="EMBL/GenBank/DDBJ databases">
        <title>Complete genome sequence of Oryzomicrobium terrae TPP412.</title>
        <authorList>
            <person name="Chiu L.-W."/>
            <person name="Lo K.-J."/>
            <person name="Tsai Y.-M."/>
            <person name="Lin S.-S."/>
            <person name="Kuo C.-H."/>
            <person name="Liu C.-T."/>
        </authorList>
    </citation>
    <scope>NUCLEOTIDE SEQUENCE [LARGE SCALE GENOMIC DNA]</scope>
    <source>
        <strain evidence="6 7">TPP412</strain>
    </source>
</reference>
<dbReference type="PANTHER" id="PTHR11085:SF4">
    <property type="entry name" value="NAD-DEPENDENT PROTEIN DEACYLASE"/>
    <property type="match status" value="1"/>
</dbReference>
<dbReference type="GO" id="GO:0046872">
    <property type="term" value="F:metal ion binding"/>
    <property type="evidence" value="ECO:0007669"/>
    <property type="project" value="UniProtKB-KW"/>
</dbReference>
<dbReference type="PROSITE" id="PS50305">
    <property type="entry name" value="SIRTUIN"/>
    <property type="match status" value="1"/>
</dbReference>
<keyword evidence="4" id="KW-0479">Metal-binding</keyword>
<dbReference type="GO" id="GO:0017136">
    <property type="term" value="F:histone deacetylase activity, NAD-dependent"/>
    <property type="evidence" value="ECO:0007669"/>
    <property type="project" value="TreeGrafter"/>
</dbReference>
<proteinExistence type="predicted"/>
<evidence type="ECO:0000313" key="6">
    <source>
        <dbReference type="EMBL" id="QEL65703.1"/>
    </source>
</evidence>
<dbReference type="InterPro" id="IPR026590">
    <property type="entry name" value="Ssirtuin_cat_dom"/>
</dbReference>
<evidence type="ECO:0000256" key="2">
    <source>
        <dbReference type="ARBA" id="ARBA00022679"/>
    </source>
</evidence>
<feature type="binding site" evidence="4">
    <location>
        <position position="181"/>
    </location>
    <ligand>
        <name>Zn(2+)</name>
        <dbReference type="ChEBI" id="CHEBI:29105"/>
    </ligand>
</feature>
<sequence length="281" mass="29740">MTAPDLTFAQAIAQAAALLGEADGLIVTAGAGMGVDSGLPDFRGNAGFWRAYPALAEAGIDFTRIANPAAFVRAPRRAWGFYGHRLALYRDTAPHAGFAVLRALAATMPAGAFVVTSNVDGQFQKAGFAPERVLEIHGSIHRLQCLEPCHDAVWPADAVVPEIDAQRCEWTAAELPACPQCGGLARPNILMFDDGQWLSAPSDAQRRRFQVWRQKVEAPVVIELGAGIDLPAIRHISTALDAPVIRINTRHPDLPAHRGVGIAAGAQQALLALAAALGLAV</sequence>